<dbReference type="OrthoDB" id="120907at2759"/>
<dbReference type="PANTHER" id="PTHR33064">
    <property type="entry name" value="POL PROTEIN"/>
    <property type="match status" value="1"/>
</dbReference>
<dbReference type="InterPro" id="IPR043128">
    <property type="entry name" value="Rev_trsase/Diguanyl_cyclase"/>
</dbReference>
<reference evidence="1 2" key="1">
    <citation type="journal article" date="2017" name="Genome Biol. Evol.">
        <title>Phytophthora megakarya and P. palmivora, closely related causal agents of cacao black pod rot, underwent increases in genome sizes and gene numbers by different mechanisms.</title>
        <authorList>
            <person name="Ali S.S."/>
            <person name="Shao J."/>
            <person name="Lary D.J."/>
            <person name="Kronmiller B."/>
            <person name="Shen D."/>
            <person name="Strem M.D."/>
            <person name="Amoako-Attah I."/>
            <person name="Akrofi A.Y."/>
            <person name="Begoude B.A."/>
            <person name="Ten Hoopen G.M."/>
            <person name="Coulibaly K."/>
            <person name="Kebe B.I."/>
            <person name="Melnick R.L."/>
            <person name="Guiltinan M.J."/>
            <person name="Tyler B.M."/>
            <person name="Meinhardt L.W."/>
            <person name="Bailey B.A."/>
        </authorList>
    </citation>
    <scope>NUCLEOTIDE SEQUENCE [LARGE SCALE GENOMIC DNA]</scope>
    <source>
        <strain evidence="2">sbr112.9</strain>
    </source>
</reference>
<keyword evidence="1" id="KW-0695">RNA-directed DNA polymerase</keyword>
<dbReference type="SUPFAM" id="SSF56672">
    <property type="entry name" value="DNA/RNA polymerases"/>
    <property type="match status" value="1"/>
</dbReference>
<evidence type="ECO:0000313" key="1">
    <source>
        <dbReference type="EMBL" id="POM59127.1"/>
    </source>
</evidence>
<name>A0A2P4X0P4_9STRA</name>
<dbReference type="InterPro" id="IPR051320">
    <property type="entry name" value="Viral_Replic_Matur_Polypro"/>
</dbReference>
<proteinExistence type="predicted"/>
<keyword evidence="1" id="KW-0548">Nucleotidyltransferase</keyword>
<keyword evidence="1" id="KW-0808">Transferase</keyword>
<keyword evidence="2" id="KW-1185">Reference proteome</keyword>
<dbReference type="EMBL" id="NCKW01020061">
    <property type="protein sequence ID" value="POM59127.1"/>
    <property type="molecule type" value="Genomic_DNA"/>
</dbReference>
<comment type="caution">
    <text evidence="1">The sequence shown here is derived from an EMBL/GenBank/DDBJ whole genome shotgun (WGS) entry which is preliminary data.</text>
</comment>
<dbReference type="GO" id="GO:0003964">
    <property type="term" value="F:RNA-directed DNA polymerase activity"/>
    <property type="evidence" value="ECO:0007669"/>
    <property type="project" value="UniProtKB-KW"/>
</dbReference>
<dbReference type="Proteomes" id="UP000237271">
    <property type="component" value="Unassembled WGS sequence"/>
</dbReference>
<organism evidence="1 2">
    <name type="scientific">Phytophthora palmivora</name>
    <dbReference type="NCBI Taxonomy" id="4796"/>
    <lineage>
        <taxon>Eukaryota</taxon>
        <taxon>Sar</taxon>
        <taxon>Stramenopiles</taxon>
        <taxon>Oomycota</taxon>
        <taxon>Peronosporomycetes</taxon>
        <taxon>Peronosporales</taxon>
        <taxon>Peronosporaceae</taxon>
        <taxon>Phytophthora</taxon>
    </lineage>
</organism>
<protein>
    <submittedName>
        <fullName evidence="1">Reverse transcriptase</fullName>
    </submittedName>
</protein>
<dbReference type="Gene3D" id="3.10.10.10">
    <property type="entry name" value="HIV Type 1 Reverse Transcriptase, subunit A, domain 1"/>
    <property type="match status" value="1"/>
</dbReference>
<sequence length="101" mass="11914">MPYHQRRNVGNAKPVAQRCRKVAIQFREKLYQLIKGLLSARMIRHSTSPWTSPVVVMIKKNGIDIRLCIDYRLWNRMPFGLKNAPQIYQRLLDNALYGFLK</sequence>
<evidence type="ECO:0000313" key="2">
    <source>
        <dbReference type="Proteomes" id="UP000237271"/>
    </source>
</evidence>
<dbReference type="Gene3D" id="3.30.70.270">
    <property type="match status" value="1"/>
</dbReference>
<accession>A0A2P4X0P4</accession>
<gene>
    <name evidence="1" type="ORF">PHPALM_36135</name>
</gene>
<dbReference type="AlphaFoldDB" id="A0A2P4X0P4"/>
<dbReference type="InterPro" id="IPR043502">
    <property type="entry name" value="DNA/RNA_pol_sf"/>
</dbReference>
<dbReference type="PANTHER" id="PTHR33064:SF37">
    <property type="entry name" value="RIBONUCLEASE H"/>
    <property type="match status" value="1"/>
</dbReference>